<evidence type="ECO:0000313" key="3">
    <source>
        <dbReference type="Proteomes" id="UP000554965"/>
    </source>
</evidence>
<dbReference type="Pfam" id="PF02624">
    <property type="entry name" value="YcaO"/>
    <property type="match status" value="1"/>
</dbReference>
<evidence type="ECO:0000313" key="2">
    <source>
        <dbReference type="EMBL" id="SOJ55136.1"/>
    </source>
</evidence>
<organism evidence="2 3">
    <name type="scientific">Mycobacterium simulans</name>
    <dbReference type="NCBI Taxonomy" id="627089"/>
    <lineage>
        <taxon>Bacteria</taxon>
        <taxon>Bacillati</taxon>
        <taxon>Actinomycetota</taxon>
        <taxon>Actinomycetes</taxon>
        <taxon>Mycobacteriales</taxon>
        <taxon>Mycobacteriaceae</taxon>
        <taxon>Mycobacterium</taxon>
    </lineage>
</organism>
<feature type="domain" description="YcaO" evidence="1">
    <location>
        <begin position="16"/>
        <end position="71"/>
    </location>
</feature>
<name>A0A7Z7IK95_9MYCO</name>
<gene>
    <name evidence="2" type="ORF">MSIMFB_02625</name>
</gene>
<accession>A0A7Z7IK95</accession>
<evidence type="ECO:0000259" key="1">
    <source>
        <dbReference type="PROSITE" id="PS51664"/>
    </source>
</evidence>
<dbReference type="Proteomes" id="UP000554965">
    <property type="component" value="Unassembled WGS sequence"/>
</dbReference>
<keyword evidence="3" id="KW-1185">Reference proteome</keyword>
<protein>
    <recommendedName>
        <fullName evidence="1">YcaO domain-containing protein</fullName>
    </recommendedName>
</protein>
<comment type="caution">
    <text evidence="2">The sequence shown here is derived from an EMBL/GenBank/DDBJ whole genome shotgun (WGS) entry which is preliminary data.</text>
</comment>
<sequence length="71" mass="7646">MQAVRPTSLTLSVSQGKAATYRAAQVSAVMESLENWHDQNVTADLLSTPATDLAPALTYDPQQLRRPAGSF</sequence>
<dbReference type="EMBL" id="OCTY01000002">
    <property type="protein sequence ID" value="SOJ55136.1"/>
    <property type="molecule type" value="Genomic_DNA"/>
</dbReference>
<dbReference type="InterPro" id="IPR003776">
    <property type="entry name" value="YcaO-like_dom"/>
</dbReference>
<dbReference type="AlphaFoldDB" id="A0A7Z7IK95"/>
<reference evidence="2 3" key="1">
    <citation type="submission" date="2017-10" db="EMBL/GenBank/DDBJ databases">
        <authorList>
            <consortium name="Urmite Genomes"/>
        </authorList>
    </citation>
    <scope>NUCLEOTIDE SEQUENCE [LARGE SCALE GENOMIC DNA]</scope>
    <source>
        <strain evidence="2 3">FB-527</strain>
    </source>
</reference>
<dbReference type="PROSITE" id="PS51664">
    <property type="entry name" value="YCAO"/>
    <property type="match status" value="1"/>
</dbReference>
<proteinExistence type="predicted"/>